<proteinExistence type="inferred from homology"/>
<dbReference type="InterPro" id="IPR042178">
    <property type="entry name" value="Serpin_sf_1"/>
</dbReference>
<organism evidence="6 7">
    <name type="scientific">Owenia fusiformis</name>
    <name type="common">Polychaete worm</name>
    <dbReference type="NCBI Taxonomy" id="6347"/>
    <lineage>
        <taxon>Eukaryota</taxon>
        <taxon>Metazoa</taxon>
        <taxon>Spiralia</taxon>
        <taxon>Lophotrochozoa</taxon>
        <taxon>Annelida</taxon>
        <taxon>Polychaeta</taxon>
        <taxon>Sedentaria</taxon>
        <taxon>Canalipalpata</taxon>
        <taxon>Sabellida</taxon>
        <taxon>Oweniida</taxon>
        <taxon>Oweniidae</taxon>
        <taxon>Owenia</taxon>
    </lineage>
</organism>
<feature type="compositionally biased region" description="Basic residues" evidence="3">
    <location>
        <begin position="508"/>
        <end position="519"/>
    </location>
</feature>
<name>A0A8S4N317_OWEFU</name>
<dbReference type="InterPro" id="IPR042185">
    <property type="entry name" value="Serpin_sf_2"/>
</dbReference>
<sequence>MKEVFILVIGILCLQIYHVSGQCDDEHQYPIKSLEHSINSFAMDLLKEMLNNNATDENIFFSPFSISTALAMAQLGTGGNTARQMENTLKFKSGQNYHCLFRQLLNDINGRNTQYVLKSANNLFPNSKFKIDQTYLDDVINYYSAQIKEYDYAHQASVALKEINEWISNKTEGKLKDVLSSVDVNSLTILILVNAIYFKADWKHTFDTKNTKPAPFYSPGKRITVNMMMQSFNESQRHVYIKDKDLDAHILELPYKGDEVSMIIMLPVSNSGDGLKTLKDLEEKLNATKLASIQKEIDCHNFTEDNREVNLYFPKLLIKWRSELVGHLRNLGMVDVFSFVANFSRICHNSDTCGLFFNKVIHQTFVEVNEEGTEAAAVTVLAQAISIGGGPVTLRVDRPFLFLIRHKKSKVILFMGHITKATIAKKVKSCMTSEPCMKMFNGTPAKQCCGCKFQFRDPTKRRGEPEDPKVVLRRLKKKCNADDCRESCLTEDCVEKYRVEDNCQVKNKNKNKNKNKKGKNTTATAKP</sequence>
<comment type="similarity">
    <text evidence="1 2">Belongs to the serpin family.</text>
</comment>
<feature type="signal peptide" evidence="4">
    <location>
        <begin position="1"/>
        <end position="21"/>
    </location>
</feature>
<dbReference type="InterPro" id="IPR023795">
    <property type="entry name" value="Serpin_CS"/>
</dbReference>
<protein>
    <recommendedName>
        <fullName evidence="5">Serpin domain-containing protein</fullName>
    </recommendedName>
</protein>
<dbReference type="Gene3D" id="2.30.39.10">
    <property type="entry name" value="Alpha-1-antitrypsin, domain 1"/>
    <property type="match status" value="1"/>
</dbReference>
<dbReference type="AlphaFoldDB" id="A0A8S4N317"/>
<reference evidence="6" key="1">
    <citation type="submission" date="2022-03" db="EMBL/GenBank/DDBJ databases">
        <authorList>
            <person name="Martin C."/>
        </authorList>
    </citation>
    <scope>NUCLEOTIDE SEQUENCE</scope>
</reference>
<dbReference type="Gene3D" id="3.30.497.10">
    <property type="entry name" value="Antithrombin, subunit I, domain 2"/>
    <property type="match status" value="1"/>
</dbReference>
<dbReference type="Pfam" id="PF00079">
    <property type="entry name" value="Serpin"/>
    <property type="match status" value="1"/>
</dbReference>
<dbReference type="OrthoDB" id="671595at2759"/>
<dbReference type="SUPFAM" id="SSF56574">
    <property type="entry name" value="Serpins"/>
    <property type="match status" value="1"/>
</dbReference>
<accession>A0A8S4N317</accession>
<evidence type="ECO:0000256" key="4">
    <source>
        <dbReference type="SAM" id="SignalP"/>
    </source>
</evidence>
<dbReference type="InterPro" id="IPR000215">
    <property type="entry name" value="Serpin_fam"/>
</dbReference>
<dbReference type="InterPro" id="IPR023796">
    <property type="entry name" value="Serpin_dom"/>
</dbReference>
<dbReference type="CDD" id="cd00172">
    <property type="entry name" value="serpin"/>
    <property type="match status" value="1"/>
</dbReference>
<dbReference type="SMART" id="SM00093">
    <property type="entry name" value="SERPIN"/>
    <property type="match status" value="1"/>
</dbReference>
<dbReference type="PANTHER" id="PTHR11461:SF211">
    <property type="entry name" value="GH10112P-RELATED"/>
    <property type="match status" value="1"/>
</dbReference>
<dbReference type="Proteomes" id="UP000749559">
    <property type="component" value="Unassembled WGS sequence"/>
</dbReference>
<feature type="domain" description="Serpin" evidence="5">
    <location>
        <begin position="43"/>
        <end position="421"/>
    </location>
</feature>
<evidence type="ECO:0000259" key="5">
    <source>
        <dbReference type="SMART" id="SM00093"/>
    </source>
</evidence>
<feature type="region of interest" description="Disordered" evidence="3">
    <location>
        <begin position="508"/>
        <end position="527"/>
    </location>
</feature>
<dbReference type="GO" id="GO:0005615">
    <property type="term" value="C:extracellular space"/>
    <property type="evidence" value="ECO:0007669"/>
    <property type="project" value="InterPro"/>
</dbReference>
<dbReference type="GO" id="GO:0004867">
    <property type="term" value="F:serine-type endopeptidase inhibitor activity"/>
    <property type="evidence" value="ECO:0007669"/>
    <property type="project" value="InterPro"/>
</dbReference>
<gene>
    <name evidence="6" type="ORF">OFUS_LOCUS2091</name>
</gene>
<dbReference type="PANTHER" id="PTHR11461">
    <property type="entry name" value="SERINE PROTEASE INHIBITOR, SERPIN"/>
    <property type="match status" value="1"/>
</dbReference>
<evidence type="ECO:0000256" key="3">
    <source>
        <dbReference type="SAM" id="MobiDB-lite"/>
    </source>
</evidence>
<keyword evidence="7" id="KW-1185">Reference proteome</keyword>
<evidence type="ECO:0000256" key="1">
    <source>
        <dbReference type="ARBA" id="ARBA00009500"/>
    </source>
</evidence>
<evidence type="ECO:0000313" key="7">
    <source>
        <dbReference type="Proteomes" id="UP000749559"/>
    </source>
</evidence>
<evidence type="ECO:0000313" key="6">
    <source>
        <dbReference type="EMBL" id="CAH1774679.1"/>
    </source>
</evidence>
<comment type="caution">
    <text evidence="6">The sequence shown here is derived from an EMBL/GenBank/DDBJ whole genome shotgun (WGS) entry which is preliminary data.</text>
</comment>
<feature type="chain" id="PRO_5035766513" description="Serpin domain-containing protein" evidence="4">
    <location>
        <begin position="22"/>
        <end position="527"/>
    </location>
</feature>
<keyword evidence="4" id="KW-0732">Signal</keyword>
<dbReference type="FunFam" id="3.30.497.10:FF:000001">
    <property type="entry name" value="Serine protease inhibitor"/>
    <property type="match status" value="1"/>
</dbReference>
<dbReference type="PROSITE" id="PS00284">
    <property type="entry name" value="SERPIN"/>
    <property type="match status" value="1"/>
</dbReference>
<evidence type="ECO:0000256" key="2">
    <source>
        <dbReference type="RuleBase" id="RU000411"/>
    </source>
</evidence>
<dbReference type="InterPro" id="IPR036186">
    <property type="entry name" value="Serpin_sf"/>
</dbReference>
<dbReference type="EMBL" id="CAIIXF020000001">
    <property type="protein sequence ID" value="CAH1774679.1"/>
    <property type="molecule type" value="Genomic_DNA"/>
</dbReference>